<dbReference type="InterPro" id="IPR029442">
    <property type="entry name" value="GyrI-like"/>
</dbReference>
<dbReference type="PANTHER" id="PTHR40055">
    <property type="entry name" value="TRANSCRIPTIONAL REGULATOR YGIV-RELATED"/>
    <property type="match status" value="1"/>
</dbReference>
<dbReference type="EMBL" id="CAXIXY010000003">
    <property type="protein sequence ID" value="CAL2080437.1"/>
    <property type="molecule type" value="Genomic_DNA"/>
</dbReference>
<sequence length="285" mass="33524">METKEFYKQRLQQVVSYVRTKYNQKISIDELEHLSSFSYRNLQRVFKALYSETIGAYVIRLKVENAAKMLVYSQREIKLIAEEVGYSDVFAFSKAFKKHFGISPSKYRDKKEELFKKSEEITEKIMPFFEERITVLPKKRVVYTTFKGDYYSTDLDAVWDDFIEKSDEVGIDVDAAESFGIIWDEPIISEKLSYHYDACFVIDDLELANSKFNVKTIASQTYAVFEHLGSYKTIADTYDKIFSKWLFTTNHEIIEKPFLEFYILHDGNTSNEDDYKTEIFIPIKG</sequence>
<dbReference type="PANTHER" id="PTHR40055:SF1">
    <property type="entry name" value="TRANSCRIPTIONAL REGULATOR YGIV-RELATED"/>
    <property type="match status" value="1"/>
</dbReference>
<dbReference type="InterPro" id="IPR020449">
    <property type="entry name" value="Tscrpt_reg_AraC-type_HTH"/>
</dbReference>
<dbReference type="PRINTS" id="PR00032">
    <property type="entry name" value="HTHARAC"/>
</dbReference>
<dbReference type="InterPro" id="IPR009057">
    <property type="entry name" value="Homeodomain-like_sf"/>
</dbReference>
<gene>
    <name evidence="5" type="ORF">T190607A01A_11029</name>
</gene>
<accession>A0ABM9NV97</accession>
<proteinExistence type="predicted"/>
<keyword evidence="3" id="KW-0804">Transcription</keyword>
<feature type="domain" description="HTH araC/xylS-type" evidence="4">
    <location>
        <begin position="12"/>
        <end position="110"/>
    </location>
</feature>
<keyword evidence="1" id="KW-0805">Transcription regulation</keyword>
<dbReference type="SUPFAM" id="SSF55136">
    <property type="entry name" value="Probable bacterial effector-binding domain"/>
    <property type="match status" value="1"/>
</dbReference>
<dbReference type="SUPFAM" id="SSF46689">
    <property type="entry name" value="Homeodomain-like"/>
    <property type="match status" value="2"/>
</dbReference>
<dbReference type="Pfam" id="PF06445">
    <property type="entry name" value="GyrI-like"/>
    <property type="match status" value="1"/>
</dbReference>
<dbReference type="SMART" id="SM00871">
    <property type="entry name" value="AraC_E_bind"/>
    <property type="match status" value="1"/>
</dbReference>
<dbReference type="Gene3D" id="3.20.80.10">
    <property type="entry name" value="Regulatory factor, effector binding domain"/>
    <property type="match status" value="1"/>
</dbReference>
<dbReference type="InterPro" id="IPR018060">
    <property type="entry name" value="HTH_AraC"/>
</dbReference>
<evidence type="ECO:0000256" key="1">
    <source>
        <dbReference type="ARBA" id="ARBA00023015"/>
    </source>
</evidence>
<reference evidence="5 6" key="1">
    <citation type="submission" date="2024-05" db="EMBL/GenBank/DDBJ databases">
        <authorList>
            <person name="Duchaud E."/>
        </authorList>
    </citation>
    <scope>NUCLEOTIDE SEQUENCE [LARGE SCALE GENOMIC DNA]</scope>
    <source>
        <strain evidence="5">Ena-SAMPLE-TAB-13-05-2024-13:56:06:370-140302</strain>
    </source>
</reference>
<comment type="caution">
    <text evidence="5">The sequence shown here is derived from an EMBL/GenBank/DDBJ whole genome shotgun (WGS) entry which is preliminary data.</text>
</comment>
<keyword evidence="2" id="KW-0238">DNA-binding</keyword>
<dbReference type="InterPro" id="IPR011256">
    <property type="entry name" value="Reg_factor_effector_dom_sf"/>
</dbReference>
<dbReference type="Proteomes" id="UP001497416">
    <property type="component" value="Unassembled WGS sequence"/>
</dbReference>
<dbReference type="InterPro" id="IPR050908">
    <property type="entry name" value="SmbC-like"/>
</dbReference>
<evidence type="ECO:0000256" key="3">
    <source>
        <dbReference type="ARBA" id="ARBA00023163"/>
    </source>
</evidence>
<keyword evidence="6" id="KW-1185">Reference proteome</keyword>
<name>A0ABM9NV97_9FLAO</name>
<evidence type="ECO:0000259" key="4">
    <source>
        <dbReference type="PROSITE" id="PS01124"/>
    </source>
</evidence>
<dbReference type="PROSITE" id="PS01124">
    <property type="entry name" value="HTH_ARAC_FAMILY_2"/>
    <property type="match status" value="1"/>
</dbReference>
<dbReference type="Gene3D" id="1.10.10.60">
    <property type="entry name" value="Homeodomain-like"/>
    <property type="match status" value="2"/>
</dbReference>
<dbReference type="Pfam" id="PF12833">
    <property type="entry name" value="HTH_18"/>
    <property type="match status" value="1"/>
</dbReference>
<evidence type="ECO:0000256" key="2">
    <source>
        <dbReference type="ARBA" id="ARBA00023125"/>
    </source>
</evidence>
<evidence type="ECO:0000313" key="6">
    <source>
        <dbReference type="Proteomes" id="UP001497416"/>
    </source>
</evidence>
<dbReference type="SMART" id="SM00342">
    <property type="entry name" value="HTH_ARAC"/>
    <property type="match status" value="1"/>
</dbReference>
<dbReference type="InterPro" id="IPR010499">
    <property type="entry name" value="AraC_E-bd"/>
</dbReference>
<protein>
    <submittedName>
        <fullName evidence="5">AraC family transcriptional regulator</fullName>
    </submittedName>
</protein>
<evidence type="ECO:0000313" key="5">
    <source>
        <dbReference type="EMBL" id="CAL2080437.1"/>
    </source>
</evidence>
<dbReference type="RefSeq" id="WP_348710803.1">
    <property type="nucleotide sequence ID" value="NZ_CAXIXY010000003.1"/>
</dbReference>
<organism evidence="5 6">
    <name type="scientific">Tenacibaculum platacis</name>
    <dbReference type="NCBI Taxonomy" id="3137852"/>
    <lineage>
        <taxon>Bacteria</taxon>
        <taxon>Pseudomonadati</taxon>
        <taxon>Bacteroidota</taxon>
        <taxon>Flavobacteriia</taxon>
        <taxon>Flavobacteriales</taxon>
        <taxon>Flavobacteriaceae</taxon>
        <taxon>Tenacibaculum</taxon>
    </lineage>
</organism>